<evidence type="ECO:0000313" key="1">
    <source>
        <dbReference type="EMBL" id="PIP62056.1"/>
    </source>
</evidence>
<dbReference type="AlphaFoldDB" id="A0A2H0BWJ2"/>
<proteinExistence type="predicted"/>
<dbReference type="EMBL" id="PCTA01000004">
    <property type="protein sequence ID" value="PIP62056.1"/>
    <property type="molecule type" value="Genomic_DNA"/>
</dbReference>
<accession>A0A2H0BWJ2</accession>
<sequence>MEKNKIAISSLALDLRRVAQAYYRSSDRVAERFMSEAIRRKAEVDTSLTPNYIRELLYKVQQRSTDPKKDAEKYLMYSVLFQNYAVT</sequence>
<evidence type="ECO:0000313" key="2">
    <source>
        <dbReference type="Proteomes" id="UP000231246"/>
    </source>
</evidence>
<comment type="caution">
    <text evidence="1">The sequence shown here is derived from an EMBL/GenBank/DDBJ whole genome shotgun (WGS) entry which is preliminary data.</text>
</comment>
<reference evidence="1 2" key="1">
    <citation type="submission" date="2017-09" db="EMBL/GenBank/DDBJ databases">
        <title>Depth-based differentiation of microbial function through sediment-hosted aquifers and enrichment of novel symbionts in the deep terrestrial subsurface.</title>
        <authorList>
            <person name="Probst A.J."/>
            <person name="Ladd B."/>
            <person name="Jarett J.K."/>
            <person name="Geller-Mcgrath D.E."/>
            <person name="Sieber C.M."/>
            <person name="Emerson J.B."/>
            <person name="Anantharaman K."/>
            <person name="Thomas B.C."/>
            <person name="Malmstrom R."/>
            <person name="Stieglmeier M."/>
            <person name="Klingl A."/>
            <person name="Woyke T."/>
            <person name="Ryan C.M."/>
            <person name="Banfield J.F."/>
        </authorList>
    </citation>
    <scope>NUCLEOTIDE SEQUENCE [LARGE SCALE GENOMIC DNA]</scope>
    <source>
        <strain evidence="1">CG22_combo_CG10-13_8_21_14_all_38_20</strain>
    </source>
</reference>
<gene>
    <name evidence="1" type="ORF">COW99_00735</name>
</gene>
<name>A0A2H0BWJ2_9BACT</name>
<organism evidence="1 2">
    <name type="scientific">Candidatus Roizmanbacteria bacterium CG22_combo_CG10-13_8_21_14_all_38_20</name>
    <dbReference type="NCBI Taxonomy" id="1974862"/>
    <lineage>
        <taxon>Bacteria</taxon>
        <taxon>Candidatus Roizmaniibacteriota</taxon>
    </lineage>
</organism>
<dbReference type="Proteomes" id="UP000231246">
    <property type="component" value="Unassembled WGS sequence"/>
</dbReference>
<protein>
    <submittedName>
        <fullName evidence="1">Uncharacterized protein</fullName>
    </submittedName>
</protein>